<evidence type="ECO:0000313" key="3">
    <source>
        <dbReference type="Proteomes" id="UP001189429"/>
    </source>
</evidence>
<dbReference type="Proteomes" id="UP001189429">
    <property type="component" value="Unassembled WGS sequence"/>
</dbReference>
<name>A0ABN9R9T3_9DINO</name>
<proteinExistence type="predicted"/>
<evidence type="ECO:0000313" key="2">
    <source>
        <dbReference type="EMBL" id="CAK0815256.1"/>
    </source>
</evidence>
<protein>
    <submittedName>
        <fullName evidence="2">Uncharacterized protein</fullName>
    </submittedName>
</protein>
<sequence>MARDIVDAGGGLATLLRAGDWASSAFEADGMKEGFATTWSPVGKELPPGHTDYSWEKAVAASKPAPAPAKKPKKVGGGAEASAKKAPEPPPVGGGTRDEDDDAAAKIALIVGRVTKAAATGVSLSSCSPRRGRRRSRIWPYASCCCPAPAFVYDPRQQQLESQWQQ</sequence>
<evidence type="ECO:0000256" key="1">
    <source>
        <dbReference type="SAM" id="MobiDB-lite"/>
    </source>
</evidence>
<accession>A0ABN9R9T3</accession>
<reference evidence="2" key="1">
    <citation type="submission" date="2023-10" db="EMBL/GenBank/DDBJ databases">
        <authorList>
            <person name="Chen Y."/>
            <person name="Shah S."/>
            <person name="Dougan E. K."/>
            <person name="Thang M."/>
            <person name="Chan C."/>
        </authorList>
    </citation>
    <scope>NUCLEOTIDE SEQUENCE [LARGE SCALE GENOMIC DNA]</scope>
</reference>
<gene>
    <name evidence="2" type="ORF">PCOR1329_LOCUS18611</name>
</gene>
<dbReference type="EMBL" id="CAUYUJ010005869">
    <property type="protein sequence ID" value="CAK0815256.1"/>
    <property type="molecule type" value="Genomic_DNA"/>
</dbReference>
<organism evidence="2 3">
    <name type="scientific">Prorocentrum cordatum</name>
    <dbReference type="NCBI Taxonomy" id="2364126"/>
    <lineage>
        <taxon>Eukaryota</taxon>
        <taxon>Sar</taxon>
        <taxon>Alveolata</taxon>
        <taxon>Dinophyceae</taxon>
        <taxon>Prorocentrales</taxon>
        <taxon>Prorocentraceae</taxon>
        <taxon>Prorocentrum</taxon>
    </lineage>
</organism>
<feature type="region of interest" description="Disordered" evidence="1">
    <location>
        <begin position="58"/>
        <end position="101"/>
    </location>
</feature>
<comment type="caution">
    <text evidence="2">The sequence shown here is derived from an EMBL/GenBank/DDBJ whole genome shotgun (WGS) entry which is preliminary data.</text>
</comment>
<keyword evidence="3" id="KW-1185">Reference proteome</keyword>